<sequence>MENADVSLGLHDFLERMRQPSTVDFVKSIKSFIVSFTNNAPDPERNNAAVQDFFARMEIDFRAHPLWVSCSEEELDSADERLEKYVITKLFPRVFASLLDDVKLVGQLSK</sequence>
<evidence type="ECO:0000313" key="2">
    <source>
        <dbReference type="EMBL" id="TQD94492.1"/>
    </source>
</evidence>
<feature type="domain" description="RABX5 catalytic core helical" evidence="1">
    <location>
        <begin position="27"/>
        <end position="91"/>
    </location>
</feature>
<dbReference type="SUPFAM" id="SSF109993">
    <property type="entry name" value="VPS9 domain"/>
    <property type="match status" value="1"/>
</dbReference>
<dbReference type="GO" id="GO:0016192">
    <property type="term" value="P:vesicle-mediated transport"/>
    <property type="evidence" value="ECO:0007669"/>
    <property type="project" value="InterPro"/>
</dbReference>
<dbReference type="STRING" id="106549.A0A540M7J6"/>
<dbReference type="GO" id="GO:0005085">
    <property type="term" value="F:guanyl-nucleotide exchange factor activity"/>
    <property type="evidence" value="ECO:0007669"/>
    <property type="project" value="InterPro"/>
</dbReference>
<dbReference type="AlphaFoldDB" id="A0A540M7J6"/>
<name>A0A540M7J6_MALBA</name>
<keyword evidence="3" id="KW-1185">Reference proteome</keyword>
<evidence type="ECO:0000313" key="3">
    <source>
        <dbReference type="Proteomes" id="UP000315295"/>
    </source>
</evidence>
<reference evidence="2 3" key="1">
    <citation type="journal article" date="2019" name="G3 (Bethesda)">
        <title>Sequencing of a Wild Apple (Malus baccata) Genome Unravels the Differences Between Cultivated and Wild Apple Species Regarding Disease Resistance and Cold Tolerance.</title>
        <authorList>
            <person name="Chen X."/>
        </authorList>
    </citation>
    <scope>NUCLEOTIDE SEQUENCE [LARGE SCALE GENOMIC DNA]</scope>
    <source>
        <strain evidence="3">cv. Shandingzi</strain>
        <tissue evidence="2">Leaves</tissue>
    </source>
</reference>
<organism evidence="2 3">
    <name type="scientific">Malus baccata</name>
    <name type="common">Siberian crab apple</name>
    <name type="synonym">Pyrus baccata</name>
    <dbReference type="NCBI Taxonomy" id="106549"/>
    <lineage>
        <taxon>Eukaryota</taxon>
        <taxon>Viridiplantae</taxon>
        <taxon>Streptophyta</taxon>
        <taxon>Embryophyta</taxon>
        <taxon>Tracheophyta</taxon>
        <taxon>Spermatophyta</taxon>
        <taxon>Magnoliopsida</taxon>
        <taxon>eudicotyledons</taxon>
        <taxon>Gunneridae</taxon>
        <taxon>Pentapetalae</taxon>
        <taxon>rosids</taxon>
        <taxon>fabids</taxon>
        <taxon>Rosales</taxon>
        <taxon>Rosaceae</taxon>
        <taxon>Amygdaloideae</taxon>
        <taxon>Maleae</taxon>
        <taxon>Malus</taxon>
    </lineage>
</organism>
<dbReference type="Proteomes" id="UP000315295">
    <property type="component" value="Unassembled WGS sequence"/>
</dbReference>
<dbReference type="Pfam" id="PF18151">
    <property type="entry name" value="DUF5601"/>
    <property type="match status" value="1"/>
</dbReference>
<dbReference type="PANTHER" id="PTHR23101:SF25">
    <property type="entry name" value="GTPASE-ACTIVATING PROTEIN AND VPS9 DOMAIN-CONTAINING PROTEIN 1"/>
    <property type="match status" value="1"/>
</dbReference>
<dbReference type="PANTHER" id="PTHR23101">
    <property type="entry name" value="RAB GDP/GTP EXCHANGE FACTOR"/>
    <property type="match status" value="1"/>
</dbReference>
<evidence type="ECO:0000259" key="1">
    <source>
        <dbReference type="Pfam" id="PF18151"/>
    </source>
</evidence>
<dbReference type="InterPro" id="IPR041545">
    <property type="entry name" value="DUF5601"/>
</dbReference>
<dbReference type="GO" id="GO:0005829">
    <property type="term" value="C:cytosol"/>
    <property type="evidence" value="ECO:0007669"/>
    <property type="project" value="TreeGrafter"/>
</dbReference>
<proteinExistence type="predicted"/>
<dbReference type="GO" id="GO:0030139">
    <property type="term" value="C:endocytic vesicle"/>
    <property type="evidence" value="ECO:0007669"/>
    <property type="project" value="TreeGrafter"/>
</dbReference>
<gene>
    <name evidence="2" type="ORF">C1H46_019913</name>
</gene>
<dbReference type="GO" id="GO:0031267">
    <property type="term" value="F:small GTPase binding"/>
    <property type="evidence" value="ECO:0007669"/>
    <property type="project" value="TreeGrafter"/>
</dbReference>
<dbReference type="Gene3D" id="1.10.246.120">
    <property type="match status" value="1"/>
</dbReference>
<protein>
    <recommendedName>
        <fullName evidence="1">RABX5 catalytic core helical domain-containing protein</fullName>
    </recommendedName>
</protein>
<dbReference type="InterPro" id="IPR037191">
    <property type="entry name" value="VPS9_dom_sf"/>
</dbReference>
<accession>A0A540M7J6</accession>
<comment type="caution">
    <text evidence="2">The sequence shown here is derived from an EMBL/GenBank/DDBJ whole genome shotgun (WGS) entry which is preliminary data.</text>
</comment>
<dbReference type="InterPro" id="IPR045046">
    <property type="entry name" value="Vps9-like"/>
</dbReference>
<dbReference type="EMBL" id="VIEB01000341">
    <property type="protein sequence ID" value="TQD94492.1"/>
    <property type="molecule type" value="Genomic_DNA"/>
</dbReference>